<dbReference type="EMBL" id="JACAZH010000001">
    <property type="protein sequence ID" value="KAF7377996.1"/>
    <property type="molecule type" value="Genomic_DNA"/>
</dbReference>
<accession>A0A8H7DNU6</accession>
<feature type="region of interest" description="Disordered" evidence="1">
    <location>
        <begin position="23"/>
        <end position="91"/>
    </location>
</feature>
<gene>
    <name evidence="3" type="ORF">MSAN_00223500</name>
</gene>
<dbReference type="OrthoDB" id="3202607at2759"/>
<evidence type="ECO:0000256" key="1">
    <source>
        <dbReference type="SAM" id="MobiDB-lite"/>
    </source>
</evidence>
<organism evidence="3 4">
    <name type="scientific">Mycena sanguinolenta</name>
    <dbReference type="NCBI Taxonomy" id="230812"/>
    <lineage>
        <taxon>Eukaryota</taxon>
        <taxon>Fungi</taxon>
        <taxon>Dikarya</taxon>
        <taxon>Basidiomycota</taxon>
        <taxon>Agaricomycotina</taxon>
        <taxon>Agaricomycetes</taxon>
        <taxon>Agaricomycetidae</taxon>
        <taxon>Agaricales</taxon>
        <taxon>Marasmiineae</taxon>
        <taxon>Mycenaceae</taxon>
        <taxon>Mycena</taxon>
    </lineage>
</organism>
<comment type="caution">
    <text evidence="3">The sequence shown here is derived from an EMBL/GenBank/DDBJ whole genome shotgun (WGS) entry which is preliminary data.</text>
</comment>
<protein>
    <submittedName>
        <fullName evidence="3">Uncharacterized protein</fullName>
    </submittedName>
</protein>
<dbReference type="Proteomes" id="UP000623467">
    <property type="component" value="Unassembled WGS sequence"/>
</dbReference>
<reference evidence="3" key="1">
    <citation type="submission" date="2020-05" db="EMBL/GenBank/DDBJ databases">
        <title>Mycena genomes resolve the evolution of fungal bioluminescence.</title>
        <authorList>
            <person name="Tsai I.J."/>
        </authorList>
    </citation>
    <scope>NUCLEOTIDE SEQUENCE</scope>
    <source>
        <strain evidence="3">160909Yilan</strain>
    </source>
</reference>
<evidence type="ECO:0000256" key="2">
    <source>
        <dbReference type="SAM" id="Phobius"/>
    </source>
</evidence>
<keyword evidence="2" id="KW-0812">Transmembrane</keyword>
<name>A0A8H7DNU6_9AGAR</name>
<feature type="compositionally biased region" description="Basic and acidic residues" evidence="1">
    <location>
        <begin position="23"/>
        <end position="40"/>
    </location>
</feature>
<proteinExistence type="predicted"/>
<evidence type="ECO:0000313" key="4">
    <source>
        <dbReference type="Proteomes" id="UP000623467"/>
    </source>
</evidence>
<feature type="transmembrane region" description="Helical" evidence="2">
    <location>
        <begin position="389"/>
        <end position="413"/>
    </location>
</feature>
<evidence type="ECO:0000313" key="3">
    <source>
        <dbReference type="EMBL" id="KAF7377996.1"/>
    </source>
</evidence>
<feature type="region of interest" description="Disordered" evidence="1">
    <location>
        <begin position="157"/>
        <end position="177"/>
    </location>
</feature>
<keyword evidence="2" id="KW-0472">Membrane</keyword>
<keyword evidence="4" id="KW-1185">Reference proteome</keyword>
<sequence length="417" mass="46337">MGWELFGTPIVCHHYDLEDALKGENDARMEREDNGAPSDDKEMEIEEPSATRRATVPASSSLPMGATASRLSGKQKKRERERANRPNICPTLTGLEMNPHVILDRKGRVIGVLIAPPEDWDAVVDDATDAFRHARMQMSFPESAFLHRRATGPGFPSSTKGFGFGNGRKGVGNYKPRSQKNSVAMDELLENNAVQRMAMYPFPFFQALCFNMYSDYHEMKQTLLQRNPHLDRTFRGSPFTAVTANLGPFSVCPPHLDCANKADGIALIPSAVVTHSNTPIADDEERFSLLQYSAGALFRWVDNGFQSDVDWHAAATAADVERHKEARKARCASALKKFSLWKDIKVKNYSGRARVEVWDQGDVADFSDLTEESDVETPPAQETPHLTSLLYRPLLVIASCIICTVVILISALIPNTQ</sequence>
<dbReference type="AlphaFoldDB" id="A0A8H7DNU6"/>
<keyword evidence="2" id="KW-1133">Transmembrane helix</keyword>